<comment type="caution">
    <text evidence="2">The sequence shown here is derived from an EMBL/GenBank/DDBJ whole genome shotgun (WGS) entry which is preliminary data.</text>
</comment>
<protein>
    <submittedName>
        <fullName evidence="2">DivIVA domain-containing protein</fullName>
    </submittedName>
</protein>
<dbReference type="RefSeq" id="WP_249279865.1">
    <property type="nucleotide sequence ID" value="NZ_JACRSS010000001.1"/>
</dbReference>
<dbReference type="EMBL" id="JACRSS010000001">
    <property type="protein sequence ID" value="MBC8538079.1"/>
    <property type="molecule type" value="Genomic_DNA"/>
</dbReference>
<evidence type="ECO:0000256" key="1">
    <source>
        <dbReference type="SAM" id="Coils"/>
    </source>
</evidence>
<gene>
    <name evidence="2" type="ORF">H8693_03925</name>
</gene>
<organism evidence="2 3">
    <name type="scientific">Guopingia tenuis</name>
    <dbReference type="NCBI Taxonomy" id="2763656"/>
    <lineage>
        <taxon>Bacteria</taxon>
        <taxon>Bacillati</taxon>
        <taxon>Bacillota</taxon>
        <taxon>Clostridia</taxon>
        <taxon>Christensenellales</taxon>
        <taxon>Christensenellaceae</taxon>
        <taxon>Guopingia</taxon>
    </lineage>
</organism>
<reference evidence="2" key="1">
    <citation type="submission" date="2020-08" db="EMBL/GenBank/DDBJ databases">
        <title>Genome public.</title>
        <authorList>
            <person name="Liu C."/>
            <person name="Sun Q."/>
        </authorList>
    </citation>
    <scope>NUCLEOTIDE SEQUENCE</scope>
    <source>
        <strain evidence="2">NSJ-63</strain>
    </source>
</reference>
<dbReference type="AlphaFoldDB" id="A0A926DIV0"/>
<proteinExistence type="predicted"/>
<feature type="coiled-coil region" evidence="1">
    <location>
        <begin position="26"/>
        <end position="96"/>
    </location>
</feature>
<sequence length="137" mass="15917">MGIKRKTQPDDSEKIRQLTIDYEKVTKEQKERIMALREENQELQKRLQSYEESRHAIAQALLDAERAGRAIIERAKEQAERVTREANEQKRKSEERVQQNTLLLQDLSNRCETILKGIEAELQPAPRSFSLGLVSSK</sequence>
<evidence type="ECO:0000313" key="2">
    <source>
        <dbReference type="EMBL" id="MBC8538079.1"/>
    </source>
</evidence>
<keyword evidence="1" id="KW-0175">Coiled coil</keyword>
<dbReference type="Proteomes" id="UP000617951">
    <property type="component" value="Unassembled WGS sequence"/>
</dbReference>
<name>A0A926DIV0_9FIRM</name>
<accession>A0A926DIV0</accession>
<evidence type="ECO:0000313" key="3">
    <source>
        <dbReference type="Proteomes" id="UP000617951"/>
    </source>
</evidence>
<keyword evidence="3" id="KW-1185">Reference proteome</keyword>